<evidence type="ECO:0000256" key="2">
    <source>
        <dbReference type="ARBA" id="ARBA00022553"/>
    </source>
</evidence>
<dbReference type="Pfam" id="PF02801">
    <property type="entry name" value="Ketoacyl-synt_C"/>
    <property type="match status" value="1"/>
</dbReference>
<dbReference type="Pfam" id="PF00550">
    <property type="entry name" value="PP-binding"/>
    <property type="match status" value="1"/>
</dbReference>
<dbReference type="InterPro" id="IPR049900">
    <property type="entry name" value="PKS_mFAS_DH"/>
</dbReference>
<feature type="region of interest" description="Disordered" evidence="7">
    <location>
        <begin position="1"/>
        <end position="47"/>
    </location>
</feature>
<dbReference type="SMART" id="SM00823">
    <property type="entry name" value="PKS_PP"/>
    <property type="match status" value="1"/>
</dbReference>
<dbReference type="InterPro" id="IPR042104">
    <property type="entry name" value="PKS_dehydratase_sf"/>
</dbReference>
<dbReference type="PhylomeDB" id="A7IE15"/>
<dbReference type="InterPro" id="IPR014043">
    <property type="entry name" value="Acyl_transferase_dom"/>
</dbReference>
<proteinExistence type="predicted"/>
<dbReference type="EMBL" id="CP000781">
    <property type="protein sequence ID" value="ABS66258.1"/>
    <property type="molecule type" value="Genomic_DNA"/>
</dbReference>
<dbReference type="PANTHER" id="PTHR43775">
    <property type="entry name" value="FATTY ACID SYNTHASE"/>
    <property type="match status" value="1"/>
</dbReference>
<dbReference type="GO" id="GO:0016491">
    <property type="term" value="F:oxidoreductase activity"/>
    <property type="evidence" value="ECO:0007669"/>
    <property type="project" value="InterPro"/>
</dbReference>
<dbReference type="Pfam" id="PF16197">
    <property type="entry name" value="KAsynt_C_assoc"/>
    <property type="match status" value="1"/>
</dbReference>
<dbReference type="Pfam" id="PF08659">
    <property type="entry name" value="KR"/>
    <property type="match status" value="1"/>
</dbReference>
<dbReference type="SMART" id="SM00825">
    <property type="entry name" value="PKS_KS"/>
    <property type="match status" value="1"/>
</dbReference>
<dbReference type="InterPro" id="IPR013968">
    <property type="entry name" value="PKS_KR"/>
</dbReference>
<dbReference type="Pfam" id="PF08240">
    <property type="entry name" value="ADH_N"/>
    <property type="match status" value="1"/>
</dbReference>
<dbReference type="GO" id="GO:0004315">
    <property type="term" value="F:3-oxoacyl-[acyl-carrier-protein] synthase activity"/>
    <property type="evidence" value="ECO:0007669"/>
    <property type="project" value="InterPro"/>
</dbReference>
<dbReference type="Gene3D" id="3.30.70.3290">
    <property type="match status" value="1"/>
</dbReference>
<feature type="domain" description="Ketosynthase family 3 (KS3)" evidence="9">
    <location>
        <begin position="49"/>
        <end position="467"/>
    </location>
</feature>
<dbReference type="Gene3D" id="1.10.1200.10">
    <property type="entry name" value="ACP-like"/>
    <property type="match status" value="1"/>
</dbReference>
<dbReference type="PROSITE" id="PS52004">
    <property type="entry name" value="KS3_2"/>
    <property type="match status" value="1"/>
</dbReference>
<dbReference type="InterPro" id="IPR020806">
    <property type="entry name" value="PKS_PP-bd"/>
</dbReference>
<dbReference type="InterPro" id="IPR014030">
    <property type="entry name" value="Ketoacyl_synth_N"/>
</dbReference>
<dbReference type="PROSITE" id="PS52019">
    <property type="entry name" value="PKS_MFAS_DH"/>
    <property type="match status" value="1"/>
</dbReference>
<keyword evidence="3" id="KW-0808">Transferase</keyword>
<dbReference type="Pfam" id="PF00109">
    <property type="entry name" value="ketoacyl-synt"/>
    <property type="match status" value="1"/>
</dbReference>
<evidence type="ECO:0000259" key="10">
    <source>
        <dbReference type="PROSITE" id="PS52019"/>
    </source>
</evidence>
<dbReference type="SMART" id="SM00826">
    <property type="entry name" value="PKS_DH"/>
    <property type="match status" value="1"/>
</dbReference>
<accession>A7IE15</accession>
<dbReference type="SMART" id="SM00829">
    <property type="entry name" value="PKS_ER"/>
    <property type="match status" value="1"/>
</dbReference>
<dbReference type="SUPFAM" id="SSF50129">
    <property type="entry name" value="GroES-like"/>
    <property type="match status" value="1"/>
</dbReference>
<keyword evidence="4" id="KW-0511">Multifunctional enzyme</keyword>
<dbReference type="InterPro" id="IPR013154">
    <property type="entry name" value="ADH-like_N"/>
</dbReference>
<evidence type="ECO:0000256" key="5">
    <source>
        <dbReference type="ARBA" id="ARBA00054155"/>
    </source>
</evidence>
<dbReference type="eggNOG" id="COG1028">
    <property type="taxonomic scope" value="Bacteria"/>
</dbReference>
<dbReference type="InterPro" id="IPR036736">
    <property type="entry name" value="ACP-like_sf"/>
</dbReference>
<dbReference type="STRING" id="78245.Xaut_1007"/>
<dbReference type="CDD" id="cd08955">
    <property type="entry name" value="KR_2_FAS_SDR_x"/>
    <property type="match status" value="1"/>
</dbReference>
<dbReference type="Gene3D" id="3.90.180.10">
    <property type="entry name" value="Medium-chain alcohol dehydrogenases, catalytic domain"/>
    <property type="match status" value="1"/>
</dbReference>
<dbReference type="eggNOG" id="COG3321">
    <property type="taxonomic scope" value="Bacteria"/>
</dbReference>
<name>A7IE15_XANP2</name>
<feature type="domain" description="PKS/mFAS DH" evidence="10">
    <location>
        <begin position="792"/>
        <end position="1064"/>
    </location>
</feature>
<dbReference type="PANTHER" id="PTHR43775:SF37">
    <property type="entry name" value="SI:DKEY-61P9.11"/>
    <property type="match status" value="1"/>
</dbReference>
<dbReference type="KEGG" id="xau:Xaut_1007"/>
<dbReference type="PROSITE" id="PS50075">
    <property type="entry name" value="CARRIER"/>
    <property type="match status" value="1"/>
</dbReference>
<dbReference type="HOGENOM" id="CLU_000022_35_2_5"/>
<dbReference type="SUPFAM" id="SSF52151">
    <property type="entry name" value="FabD/lysophospholipase-like"/>
    <property type="match status" value="1"/>
</dbReference>
<evidence type="ECO:0000256" key="7">
    <source>
        <dbReference type="SAM" id="MobiDB-lite"/>
    </source>
</evidence>
<dbReference type="GO" id="GO:0031177">
    <property type="term" value="F:phosphopantetheine binding"/>
    <property type="evidence" value="ECO:0007669"/>
    <property type="project" value="InterPro"/>
</dbReference>
<feature type="active site" description="Proton donor; for dehydratase activity" evidence="6">
    <location>
        <position position="981"/>
    </location>
</feature>
<evidence type="ECO:0000256" key="1">
    <source>
        <dbReference type="ARBA" id="ARBA00022450"/>
    </source>
</evidence>
<dbReference type="InterPro" id="IPR036291">
    <property type="entry name" value="NAD(P)-bd_dom_sf"/>
</dbReference>
<dbReference type="InterPro" id="IPR049552">
    <property type="entry name" value="PKS_DH_N"/>
</dbReference>
<keyword evidence="1" id="KW-0596">Phosphopantetheine</keyword>
<dbReference type="eggNOG" id="COG0604">
    <property type="taxonomic scope" value="Bacteria"/>
</dbReference>
<dbReference type="SUPFAM" id="SSF51735">
    <property type="entry name" value="NAD(P)-binding Rossmann-fold domains"/>
    <property type="match status" value="3"/>
</dbReference>
<dbReference type="SUPFAM" id="SSF47336">
    <property type="entry name" value="ACP-like"/>
    <property type="match status" value="1"/>
</dbReference>
<dbReference type="InterPro" id="IPR020843">
    <property type="entry name" value="ER"/>
</dbReference>
<dbReference type="InterPro" id="IPR020807">
    <property type="entry name" value="PKS_DH"/>
</dbReference>
<evidence type="ECO:0000256" key="6">
    <source>
        <dbReference type="PROSITE-ProRule" id="PRU01363"/>
    </source>
</evidence>
<sequence>MPGCWRACAEPPPPRTRPAAPSLRPHSRAMAEPLTSRDGPPEASPSFHGAPIAIVAAGCRFPGGADDLDAYWRLLREGRDAVRPVPADRWDVDDPDAARAYARDMASLDDIAGFDAGFFGISPREAASMDPQHRLLLEVAWEAVERAAWSPQALAGSSTGVFVGIYSDDYTQERLYRRAADQIDGHAGLAMMRSLAAGRIAYALDLHGPAMALDAACASSLLAIHLACRSLRAGECDRALAGGVNLILSREITLGLCQMKALSPTGRCRTFSADADGFVRGEGCGVVALRRLDDAVRDGDPVLAVIRGSAVNHDGRSNGISAPNGTAQQAVIRAALADAGIPARSVGYVEAHGTGTMLGDPIELRALGAVYGAERAVPLLVGSAKTNFGHLEAAAGVAGFLKVVLALRHGEVPPNLHFSAPNPYVPWDALGLAVPTAPAAFPADGPMRGAVSAFGMSGTNAHVILEAAPALAEAPAPRRSGYIAALSAKTEAALRALAARHAQALAARPEADPGAVALTLNAGRGRFPVRAAVPFEDLGELAGRLEHLADMAIAPSRRPQVLFACADGDGLPADGGGALMASDPAFAAAVAACAEAGLPSAQDGPAFVTAYALAALWRSWGLSPDRIAGQGAGEVVAACLAGVLSLADAAVLLRVRQAALVRTDVEAGRLDFIAAVRGLALKPPAVPLVSGLLGREVAAEVTSPAYWWAQLTGAPAREVEAPPDTFVIPIAPSGAVWEDIAPRLAAAHLAGLDPDWAAVDAPRRRLSLPTYPFEHGSYFIPRPDSVSVNGPRGLAGSRVDLAGRDEVRFTLILGGERHRFLLDHRFGGRATFPMAAFAEVALQNGRAALGAGAGVEDLAILRPLVLPDRGGIELQTVVGADGAWQVFARDADGNWTLHATARLVSAPAPEAAWDAGLAAPANPTPGAAVYGGLTQFGFDYRPAFRGLKDLAMVAEGVIAHAELPKESGSAVDYLLHPALLDACLVASSAILPQLGPGVTWMPRGIGRAMVFAPAGGAVTSTLRLRDDPAARTCHVDLILRDAAGQRVAQLDGVAFARITHGAEVEDEGLATQPELLRLRWQRANLSAPPVPRLFALLSDDPALVRELATALAARGQMVADRPPPWDAGADAFAGWISDLRARAPDGRCHLVFLATTPADPGAAEVPTSHLGLLRLIQAAGRSAQRATLRLDVVTRGTQRVAGEPVTGVAEAGLWGLSRVAAAEYPDLGQTRIDLDPEAGEADLSDLAAGLVAAPPGEDLALRRGVCFAARLVADRPVEPEHPIELPQFDGRPPGDGEVIIDVVASGLNFRDVLHGMGLLPDSADNMPYGLECSGVIAAVGPGVEGLAVNMPVMAGLTVGSLAGRVRVPAAFVVPKPEGLSFRDAATLPLAFLTAHYALDRLAGLKRGERVLIHAAAGGVGQAAIQVAQRAGAEIFATASPAKWGHLRRHGVTHLFNSRTADFADEIRRLTGGRGVDVVLNSLSGEAIAESFAALADGGRFIEIGKMGIWSAADVAALNRGITYHPFDLWDIKQDQGLIAQMMGEMVARLADGTLVPLRSELFAIADAGAAFQHMARARHMGKIVLWQAAAPAGDMVRGDATFLVTGGLGALGLHAASWLVRHGARSIALVGRNAPGEAAREAVEDLRRAGARVEVFQADVGEPAEVDDLLAAVREKMLSLRGLIHAAGVLDDALLVNQGPAQFARVLAPKLRAAWLLHRATLDEPLEMFVLYASASGLLGLPGQANYAAANTALDALAEHRASLGLPAQAIDWGPWAGPGMAQTLDSDGMGRISPAAAAALLGQLMVRRPGHVAVLPTGWQAGLAKGLGPTGLLAGFAAATPPQDGGPAAPPFRARLEAEGGPERARLLRAHVRQLVATALEFPAPEAVDPARPLEDMGFDSLMNMELKAALEQDLGVLLKATLAYDYPSIDALVRHLVDEVLGWREEAPANAPAAPQDDAESALLAELNALKY</sequence>
<dbReference type="InterPro" id="IPR018201">
    <property type="entry name" value="Ketoacyl_synth_AS"/>
</dbReference>
<dbReference type="Gene3D" id="3.40.50.720">
    <property type="entry name" value="NAD(P)-binding Rossmann-like Domain"/>
    <property type="match status" value="2"/>
</dbReference>
<evidence type="ECO:0000256" key="3">
    <source>
        <dbReference type="ARBA" id="ARBA00022679"/>
    </source>
</evidence>
<dbReference type="GO" id="GO:0006633">
    <property type="term" value="P:fatty acid biosynthetic process"/>
    <property type="evidence" value="ECO:0007669"/>
    <property type="project" value="InterPro"/>
</dbReference>
<dbReference type="InterPro" id="IPR016039">
    <property type="entry name" value="Thiolase-like"/>
</dbReference>
<dbReference type="Gene3D" id="3.10.129.110">
    <property type="entry name" value="Polyketide synthase dehydratase"/>
    <property type="match status" value="1"/>
</dbReference>
<dbReference type="Gene3D" id="3.40.50.11460">
    <property type="match status" value="1"/>
</dbReference>
<dbReference type="InterPro" id="IPR011032">
    <property type="entry name" value="GroES-like_sf"/>
</dbReference>
<feature type="active site" description="Proton acceptor; for dehydratase activity" evidence="6">
    <location>
        <position position="824"/>
    </location>
</feature>
<dbReference type="InterPro" id="IPR057326">
    <property type="entry name" value="KR_dom"/>
</dbReference>
<dbReference type="InterPro" id="IPR014031">
    <property type="entry name" value="Ketoacyl_synth_C"/>
</dbReference>
<protein>
    <submittedName>
        <fullName evidence="11">Beta-ketoacyl synthase</fullName>
    </submittedName>
</protein>
<dbReference type="SMART" id="SM00827">
    <property type="entry name" value="PKS_AT"/>
    <property type="match status" value="1"/>
</dbReference>
<dbReference type="CDD" id="cd05195">
    <property type="entry name" value="enoyl_red"/>
    <property type="match status" value="1"/>
</dbReference>
<dbReference type="InterPro" id="IPR009081">
    <property type="entry name" value="PP-bd_ACP"/>
</dbReference>
<dbReference type="InterPro" id="IPR050091">
    <property type="entry name" value="PKS_NRPS_Biosynth_Enz"/>
</dbReference>
<dbReference type="InterPro" id="IPR032821">
    <property type="entry name" value="PKS_assoc"/>
</dbReference>
<feature type="region of interest" description="N-terminal hotdog fold" evidence="6">
    <location>
        <begin position="792"/>
        <end position="910"/>
    </location>
</feature>
<evidence type="ECO:0000259" key="8">
    <source>
        <dbReference type="PROSITE" id="PS50075"/>
    </source>
</evidence>
<keyword evidence="2" id="KW-0597">Phosphoprotein</keyword>
<evidence type="ECO:0000256" key="4">
    <source>
        <dbReference type="ARBA" id="ARBA00023268"/>
    </source>
</evidence>
<comment type="function">
    <text evidence="5">Involved in production of the polyketide antibiotic thailandamide.</text>
</comment>
<keyword evidence="12" id="KW-1185">Reference proteome</keyword>
<dbReference type="GO" id="GO:0004312">
    <property type="term" value="F:fatty acid synthase activity"/>
    <property type="evidence" value="ECO:0007669"/>
    <property type="project" value="TreeGrafter"/>
</dbReference>
<evidence type="ECO:0000313" key="12">
    <source>
        <dbReference type="Proteomes" id="UP000002417"/>
    </source>
</evidence>
<dbReference type="Pfam" id="PF14765">
    <property type="entry name" value="PS-DH"/>
    <property type="match status" value="1"/>
</dbReference>
<dbReference type="InterPro" id="IPR016035">
    <property type="entry name" value="Acyl_Trfase/lysoPLipase"/>
</dbReference>
<feature type="region of interest" description="C-terminal hotdog fold" evidence="6">
    <location>
        <begin position="921"/>
        <end position="1064"/>
    </location>
</feature>
<dbReference type="FunFam" id="3.40.47.10:FF:000019">
    <property type="entry name" value="Polyketide synthase type I"/>
    <property type="match status" value="1"/>
</dbReference>
<reference evidence="11 12" key="1">
    <citation type="submission" date="2007-07" db="EMBL/GenBank/DDBJ databases">
        <title>Complete sequence of chromosome of Xanthobacter autotrophicus Py2.</title>
        <authorList>
            <consortium name="US DOE Joint Genome Institute"/>
            <person name="Copeland A."/>
            <person name="Lucas S."/>
            <person name="Lapidus A."/>
            <person name="Barry K."/>
            <person name="Glavina del Rio T."/>
            <person name="Hammon N."/>
            <person name="Israni S."/>
            <person name="Dalin E."/>
            <person name="Tice H."/>
            <person name="Pitluck S."/>
            <person name="Sims D."/>
            <person name="Brettin T."/>
            <person name="Bruce D."/>
            <person name="Detter J.C."/>
            <person name="Han C."/>
            <person name="Tapia R."/>
            <person name="Brainard J."/>
            <person name="Schmutz J."/>
            <person name="Larimer F."/>
            <person name="Land M."/>
            <person name="Hauser L."/>
            <person name="Kyrpides N."/>
            <person name="Kim E."/>
            <person name="Ensigns S.A."/>
            <person name="Richardson P."/>
        </authorList>
    </citation>
    <scope>NUCLEOTIDE SEQUENCE [LARGE SCALE GENOMIC DNA]</scope>
    <source>
        <strain evidence="12">ATCC BAA-1158 / Py2</strain>
    </source>
</reference>
<dbReference type="Gene3D" id="3.40.366.10">
    <property type="entry name" value="Malonyl-Coenzyme A Acyl Carrier Protein, domain 2"/>
    <property type="match status" value="1"/>
</dbReference>
<dbReference type="InterPro" id="IPR001227">
    <property type="entry name" value="Ac_transferase_dom_sf"/>
</dbReference>
<dbReference type="Gene3D" id="3.40.47.10">
    <property type="match status" value="1"/>
</dbReference>
<organism evidence="11 12">
    <name type="scientific">Xanthobacter autotrophicus (strain ATCC BAA-1158 / Py2)</name>
    <dbReference type="NCBI Taxonomy" id="78245"/>
    <lineage>
        <taxon>Bacteria</taxon>
        <taxon>Pseudomonadati</taxon>
        <taxon>Pseudomonadota</taxon>
        <taxon>Alphaproteobacteria</taxon>
        <taxon>Hyphomicrobiales</taxon>
        <taxon>Xanthobacteraceae</taxon>
        <taxon>Xanthobacter</taxon>
    </lineage>
</organism>
<gene>
    <name evidence="11" type="ordered locus">Xaut_1007</name>
</gene>
<evidence type="ECO:0000313" key="11">
    <source>
        <dbReference type="EMBL" id="ABS66258.1"/>
    </source>
</evidence>
<dbReference type="InterPro" id="IPR049551">
    <property type="entry name" value="PKS_DH_C"/>
</dbReference>
<dbReference type="PROSITE" id="PS00606">
    <property type="entry name" value="KS3_1"/>
    <property type="match status" value="1"/>
</dbReference>
<dbReference type="SUPFAM" id="SSF53901">
    <property type="entry name" value="Thiolase-like"/>
    <property type="match status" value="1"/>
</dbReference>
<dbReference type="SMART" id="SM01294">
    <property type="entry name" value="PKS_PP_betabranch"/>
    <property type="match status" value="1"/>
</dbReference>
<dbReference type="Pfam" id="PF13602">
    <property type="entry name" value="ADH_zinc_N_2"/>
    <property type="match status" value="1"/>
</dbReference>
<dbReference type="CDD" id="cd00833">
    <property type="entry name" value="PKS"/>
    <property type="match status" value="1"/>
</dbReference>
<dbReference type="SMART" id="SM00822">
    <property type="entry name" value="PKS_KR"/>
    <property type="match status" value="1"/>
</dbReference>
<dbReference type="Proteomes" id="UP000002417">
    <property type="component" value="Chromosome"/>
</dbReference>
<evidence type="ECO:0000259" key="9">
    <source>
        <dbReference type="PROSITE" id="PS52004"/>
    </source>
</evidence>
<feature type="domain" description="Carrier" evidence="8">
    <location>
        <begin position="1867"/>
        <end position="1942"/>
    </location>
</feature>
<dbReference type="Pfam" id="PF21089">
    <property type="entry name" value="PKS_DH_N"/>
    <property type="match status" value="1"/>
</dbReference>
<dbReference type="FunFam" id="3.40.50.720:FF:000209">
    <property type="entry name" value="Polyketide synthase Pks12"/>
    <property type="match status" value="1"/>
</dbReference>
<dbReference type="InterPro" id="IPR020841">
    <property type="entry name" value="PKS_Beta-ketoAc_synthase_dom"/>
</dbReference>